<evidence type="ECO:0000256" key="2">
    <source>
        <dbReference type="ARBA" id="ARBA00022801"/>
    </source>
</evidence>
<dbReference type="PANTHER" id="PTHR48081:SF8">
    <property type="entry name" value="ALPHA_BETA HYDROLASE FOLD-3 DOMAIN-CONTAINING PROTEIN-RELATED"/>
    <property type="match status" value="1"/>
</dbReference>
<gene>
    <name evidence="6" type="ORF">AK830_g6042</name>
</gene>
<evidence type="ECO:0000313" key="6">
    <source>
        <dbReference type="EMBL" id="KPM40500.1"/>
    </source>
</evidence>
<protein>
    <recommendedName>
        <fullName evidence="5">Alpha/beta hydrolase fold-3 domain-containing protein</fullName>
    </recommendedName>
</protein>
<feature type="transmembrane region" description="Helical" evidence="4">
    <location>
        <begin position="12"/>
        <end position="33"/>
    </location>
</feature>
<evidence type="ECO:0000256" key="4">
    <source>
        <dbReference type="SAM" id="Phobius"/>
    </source>
</evidence>
<evidence type="ECO:0000256" key="3">
    <source>
        <dbReference type="PROSITE-ProRule" id="PRU10038"/>
    </source>
</evidence>
<evidence type="ECO:0000256" key="1">
    <source>
        <dbReference type="ARBA" id="ARBA00010515"/>
    </source>
</evidence>
<dbReference type="Pfam" id="PF07859">
    <property type="entry name" value="Abhydrolase_3"/>
    <property type="match status" value="1"/>
</dbReference>
<dbReference type="InterPro" id="IPR033140">
    <property type="entry name" value="Lipase_GDXG_put_SER_AS"/>
</dbReference>
<evidence type="ECO:0000259" key="5">
    <source>
        <dbReference type="Pfam" id="PF07859"/>
    </source>
</evidence>
<dbReference type="SUPFAM" id="SSF53474">
    <property type="entry name" value="alpha/beta-Hydrolases"/>
    <property type="match status" value="1"/>
</dbReference>
<proteinExistence type="inferred from homology"/>
<dbReference type="STRING" id="78410.A0A0N8H714"/>
<accession>A0A0N8H714</accession>
<keyword evidence="4" id="KW-1133">Transmembrane helix</keyword>
<evidence type="ECO:0000313" key="7">
    <source>
        <dbReference type="Proteomes" id="UP000050424"/>
    </source>
</evidence>
<dbReference type="InterPro" id="IPR050300">
    <property type="entry name" value="GDXG_lipolytic_enzyme"/>
</dbReference>
<dbReference type="Gene3D" id="3.40.50.1820">
    <property type="entry name" value="alpha/beta hydrolase"/>
    <property type="match status" value="1"/>
</dbReference>
<dbReference type="InterPro" id="IPR029058">
    <property type="entry name" value="AB_hydrolase_fold"/>
</dbReference>
<feature type="domain" description="Alpha/beta hydrolase fold-3" evidence="5">
    <location>
        <begin position="131"/>
        <end position="347"/>
    </location>
</feature>
<dbReference type="Proteomes" id="UP000050424">
    <property type="component" value="Unassembled WGS sequence"/>
</dbReference>
<dbReference type="InterPro" id="IPR013094">
    <property type="entry name" value="AB_hydrolase_3"/>
</dbReference>
<name>A0A0N8H714_9HYPO</name>
<reference evidence="6 7" key="1">
    <citation type="submission" date="2015-09" db="EMBL/GenBank/DDBJ databases">
        <title>Draft genome of a European isolate of the apple canker pathogen Neonectria ditissima.</title>
        <authorList>
            <person name="Gomez-Cortecero A."/>
            <person name="Harrison R.J."/>
            <person name="Armitage A.D."/>
        </authorList>
    </citation>
    <scope>NUCLEOTIDE SEQUENCE [LARGE SCALE GENOMIC DNA]</scope>
    <source>
        <strain evidence="6 7">R09/05</strain>
    </source>
</reference>
<dbReference type="AlphaFoldDB" id="A0A0N8H714"/>
<dbReference type="OrthoDB" id="2152029at2759"/>
<keyword evidence="2" id="KW-0378">Hydrolase</keyword>
<keyword evidence="4" id="KW-0812">Transmembrane</keyword>
<keyword evidence="4" id="KW-0472">Membrane</keyword>
<feature type="active site" evidence="3">
    <location>
        <position position="210"/>
    </location>
</feature>
<organism evidence="6 7">
    <name type="scientific">Neonectria ditissima</name>
    <dbReference type="NCBI Taxonomy" id="78410"/>
    <lineage>
        <taxon>Eukaryota</taxon>
        <taxon>Fungi</taxon>
        <taxon>Dikarya</taxon>
        <taxon>Ascomycota</taxon>
        <taxon>Pezizomycotina</taxon>
        <taxon>Sordariomycetes</taxon>
        <taxon>Hypocreomycetidae</taxon>
        <taxon>Hypocreales</taxon>
        <taxon>Nectriaceae</taxon>
        <taxon>Neonectria</taxon>
    </lineage>
</organism>
<dbReference type="PANTHER" id="PTHR48081">
    <property type="entry name" value="AB HYDROLASE SUPERFAMILY PROTEIN C4A8.06C"/>
    <property type="match status" value="1"/>
</dbReference>
<comment type="similarity">
    <text evidence="1">Belongs to the 'GDXG' lipolytic enzyme family.</text>
</comment>
<comment type="caution">
    <text evidence="6">The sequence shown here is derived from an EMBL/GenBank/DDBJ whole genome shotgun (WGS) entry which is preliminary data.</text>
</comment>
<dbReference type="EMBL" id="LKCW01000082">
    <property type="protein sequence ID" value="KPM40500.1"/>
    <property type="molecule type" value="Genomic_DNA"/>
</dbReference>
<sequence>MAIPALAKDVYTYIYLLICTPWLLSHFTLDILLQLLPWNRPTAEWSLNQAARMRLISLVLLYWSLARSGDRLTLGHGRERNRFEAIPPASPKLYRAILSHALIRPDKLGMTWTPSRPPPADLVGSSIVVALHFHGGGFVIGNGRDEDTGYLARTLIRHLGCTHVCTPQYRLASGKNGQFPAPFQDALTAYVNLIRDKRIPATQIILSGDSAGANIVLGLLRYIHEYGELDDIPLPAAVTLWSPWVDVGAALHQDMTLSPNYKTDYLNREFGRWGASAISGFGKVDLSSPYLSPLHHPFTPAASIPMYVNAGEREVLCDDIKGFCQRYREVGWQICLDVSKGCPHDIILLGSTVGFAAEAEEAAENAGRFLVENAGVNLRNLNRVRLVGLEGK</sequence>
<dbReference type="GO" id="GO:0016787">
    <property type="term" value="F:hydrolase activity"/>
    <property type="evidence" value="ECO:0007669"/>
    <property type="project" value="UniProtKB-KW"/>
</dbReference>
<keyword evidence="7" id="KW-1185">Reference proteome</keyword>
<dbReference type="PROSITE" id="PS01174">
    <property type="entry name" value="LIPASE_GDXG_SER"/>
    <property type="match status" value="1"/>
</dbReference>